<feature type="domain" description="Mannitol dehydrogenase C-terminal" evidence="3">
    <location>
        <begin position="252"/>
        <end position="415"/>
    </location>
</feature>
<evidence type="ECO:0000259" key="3">
    <source>
        <dbReference type="Pfam" id="PF08125"/>
    </source>
</evidence>
<dbReference type="Proteomes" id="UP000597613">
    <property type="component" value="Unassembled WGS sequence"/>
</dbReference>
<dbReference type="Gene3D" id="3.40.50.720">
    <property type="entry name" value="NAD(P)-binding Rossmann-like Domain"/>
    <property type="match status" value="1"/>
</dbReference>
<dbReference type="InterPro" id="IPR013131">
    <property type="entry name" value="Mannitol_DH_N"/>
</dbReference>
<evidence type="ECO:0000259" key="2">
    <source>
        <dbReference type="Pfam" id="PF01232"/>
    </source>
</evidence>
<dbReference type="Gene3D" id="1.10.1040.10">
    <property type="entry name" value="N-(1-d-carboxylethyl)-l-norvaline Dehydrogenase, domain 2"/>
    <property type="match status" value="1"/>
</dbReference>
<gene>
    <name evidence="4" type="ORF">H8S47_13305</name>
</gene>
<evidence type="ECO:0000313" key="4">
    <source>
        <dbReference type="EMBL" id="MBC3942650.1"/>
    </source>
</evidence>
<reference evidence="4 5" key="1">
    <citation type="submission" date="2020-08" db="EMBL/GenBank/DDBJ databases">
        <title>Putative novel bacterial strains isolated from necrotic wheat leaf tissues caused by Xanthomonas translucens.</title>
        <authorList>
            <person name="Tambong J.T."/>
        </authorList>
    </citation>
    <scope>NUCLEOTIDE SEQUENCE [LARGE SCALE GENOMIC DNA]</scope>
    <source>
        <strain evidence="5">DOAB 1063</strain>
    </source>
</reference>
<dbReference type="PRINTS" id="PR00084">
    <property type="entry name" value="MTLDHDRGNASE"/>
</dbReference>
<dbReference type="PANTHER" id="PTHR43362">
    <property type="entry name" value="MANNITOL DEHYDROGENASE DSF1-RELATED"/>
    <property type="match status" value="1"/>
</dbReference>
<evidence type="ECO:0000256" key="1">
    <source>
        <dbReference type="ARBA" id="ARBA00023002"/>
    </source>
</evidence>
<organism evidence="4 5">
    <name type="scientific">Sphingomonas albertensis</name>
    <dbReference type="NCBI Taxonomy" id="2762591"/>
    <lineage>
        <taxon>Bacteria</taxon>
        <taxon>Pseudomonadati</taxon>
        <taxon>Pseudomonadota</taxon>
        <taxon>Alphaproteobacteria</taxon>
        <taxon>Sphingomonadales</taxon>
        <taxon>Sphingomonadaceae</taxon>
        <taxon>Sphingomonas</taxon>
    </lineage>
</organism>
<feature type="domain" description="Mannitol dehydrogenase N-terminal" evidence="2">
    <location>
        <begin position="6"/>
        <end position="243"/>
    </location>
</feature>
<dbReference type="SUPFAM" id="SSF51735">
    <property type="entry name" value="NAD(P)-binding Rossmann-fold domains"/>
    <property type="match status" value="1"/>
</dbReference>
<comment type="caution">
    <text evidence="4">The sequence shown here is derived from an EMBL/GenBank/DDBJ whole genome shotgun (WGS) entry which is preliminary data.</text>
</comment>
<keyword evidence="1" id="KW-0560">Oxidoreductase</keyword>
<dbReference type="InterPro" id="IPR008927">
    <property type="entry name" value="6-PGluconate_DH-like_C_sf"/>
</dbReference>
<dbReference type="Pfam" id="PF08125">
    <property type="entry name" value="Mannitol_dh_C"/>
    <property type="match status" value="1"/>
</dbReference>
<accession>A0ABR7AQB1</accession>
<protein>
    <submittedName>
        <fullName evidence="4">Mannitol dehydrogenase family protein</fullName>
    </submittedName>
</protein>
<dbReference type="Pfam" id="PF01232">
    <property type="entry name" value="Mannitol_dh"/>
    <property type="match status" value="1"/>
</dbReference>
<dbReference type="InterPro" id="IPR000669">
    <property type="entry name" value="Mannitol_DH"/>
</dbReference>
<keyword evidence="5" id="KW-1185">Reference proteome</keyword>
<dbReference type="PANTHER" id="PTHR43362:SF1">
    <property type="entry name" value="MANNITOL DEHYDROGENASE 2-RELATED"/>
    <property type="match status" value="1"/>
</dbReference>
<dbReference type="InterPro" id="IPR050988">
    <property type="entry name" value="Mannitol_DH/Oxidoreductase"/>
</dbReference>
<dbReference type="EMBL" id="JACONT010000029">
    <property type="protein sequence ID" value="MBC3942650.1"/>
    <property type="molecule type" value="Genomic_DNA"/>
</dbReference>
<dbReference type="InterPro" id="IPR036291">
    <property type="entry name" value="NAD(P)-bd_dom_sf"/>
</dbReference>
<name>A0ABR7AQB1_9SPHN</name>
<evidence type="ECO:0000313" key="5">
    <source>
        <dbReference type="Proteomes" id="UP000597613"/>
    </source>
</evidence>
<dbReference type="SUPFAM" id="SSF48179">
    <property type="entry name" value="6-phosphogluconate dehydrogenase C-terminal domain-like"/>
    <property type="match status" value="1"/>
</dbReference>
<dbReference type="InterPro" id="IPR013118">
    <property type="entry name" value="Mannitol_DH_C"/>
</dbReference>
<dbReference type="InterPro" id="IPR013328">
    <property type="entry name" value="6PGD_dom2"/>
</dbReference>
<proteinExistence type="predicted"/>
<sequence>MGQRIGIVHLGIGAFMRAHQAMFTDRAMAAGDRDWSIVGASLRSPAVRDMLVPQDGLFTVTENDAGGTRTRLIGSVRDVVAASGANDDLHRALVSPDTAIVTMTVTEKGYHRRADGSLDLAAVERAGGTLYHHLARAFAGRRDAGIGGMTLLSCDNLADNGGMLASALGAWLDHVDPSLGSWFAGECTCPSTMVDRIVPAVTPADLDAVEATLGLRDEAAILTEPFAQWVIEDDFAGRRPRWDAVGAQIVADVGPYETAKLWMLNGAHSALAYLGLQAGLHYVHEAIGDPAIGPSVERLMRDEAAASLDPAPGQDLTAYADALLARFANPTLRHALRQIASDGSQKIPQRWLASLEANRERGRTCPETLSALAAWMLHVRGDGSPVDDPRAAELAAAWDSAGRDGIVDAVVGERGLLAGIWRPRVQDRAILAETLAAFDRR</sequence>